<dbReference type="Pfam" id="PF14539">
    <property type="entry name" value="DUF4442"/>
    <property type="match status" value="1"/>
</dbReference>
<dbReference type="Proteomes" id="UP000553034">
    <property type="component" value="Unassembled WGS sequence"/>
</dbReference>
<dbReference type="RefSeq" id="WP_183477503.1">
    <property type="nucleotide sequence ID" value="NZ_JACIFO010000005.1"/>
</dbReference>
<dbReference type="AlphaFoldDB" id="A0A840EWC9"/>
<reference evidence="1 2" key="1">
    <citation type="submission" date="2020-08" db="EMBL/GenBank/DDBJ databases">
        <title>Genomic Encyclopedia of Type Strains, Phase IV (KMG-IV): sequencing the most valuable type-strain genomes for metagenomic binning, comparative biology and taxonomic classification.</title>
        <authorList>
            <person name="Goeker M."/>
        </authorList>
    </citation>
    <scope>NUCLEOTIDE SEQUENCE [LARGE SCALE GENOMIC DNA]</scope>
    <source>
        <strain evidence="1 2">DSM 29568</strain>
    </source>
</reference>
<dbReference type="SUPFAM" id="SSF54637">
    <property type="entry name" value="Thioesterase/thiol ester dehydrase-isomerase"/>
    <property type="match status" value="1"/>
</dbReference>
<evidence type="ECO:0000313" key="2">
    <source>
        <dbReference type="Proteomes" id="UP000553034"/>
    </source>
</evidence>
<organism evidence="1 2">
    <name type="scientific">Mesonia hippocampi</name>
    <dbReference type="NCBI Taxonomy" id="1628250"/>
    <lineage>
        <taxon>Bacteria</taxon>
        <taxon>Pseudomonadati</taxon>
        <taxon>Bacteroidota</taxon>
        <taxon>Flavobacteriia</taxon>
        <taxon>Flavobacteriales</taxon>
        <taxon>Flavobacteriaceae</taxon>
        <taxon>Mesonia</taxon>
    </lineage>
</organism>
<dbReference type="Gene3D" id="3.10.129.10">
    <property type="entry name" value="Hotdog Thioesterase"/>
    <property type="match status" value="1"/>
</dbReference>
<name>A0A840EWC9_9FLAO</name>
<accession>A0A840EWC9</accession>
<dbReference type="EMBL" id="JACIFO010000005">
    <property type="protein sequence ID" value="MBB4119147.1"/>
    <property type="molecule type" value="Genomic_DNA"/>
</dbReference>
<comment type="caution">
    <text evidence="1">The sequence shown here is derived from an EMBL/GenBank/DDBJ whole genome shotgun (WGS) entry which is preliminary data.</text>
</comment>
<dbReference type="InterPro" id="IPR027961">
    <property type="entry name" value="DUF4442"/>
</dbReference>
<protein>
    <submittedName>
        <fullName evidence="1">Putative RNA-binding protein associated with RNAse of E/G family</fullName>
    </submittedName>
</protein>
<keyword evidence="2" id="KW-1185">Reference proteome</keyword>
<evidence type="ECO:0000313" key="1">
    <source>
        <dbReference type="EMBL" id="MBB4119147.1"/>
    </source>
</evidence>
<gene>
    <name evidence="1" type="ORF">GGR32_001443</name>
</gene>
<sequence length="150" mass="16873">MKFTPRKVNAYIFFKLPSAWWCGVRLVAITNTRAEVKVRYGFINKNPFKSMYFAVQAMAAELSTGVLVMQEITKKSEKISMLVKENKAEFTKKAKGVITFSCTDVDALREAVNKAVITKQGQTCWLNAVGIDEGGDQVANFSFKWTLKSK</sequence>
<proteinExistence type="predicted"/>
<dbReference type="InterPro" id="IPR029069">
    <property type="entry name" value="HotDog_dom_sf"/>
</dbReference>